<sequence>MSGRLTRPRLDPITSRRFIGAAVATVWLLVLACIALVLVTDELVSDAGRPDLTQGLTEGFMYVLAMLSALVVGSALTIRRPRHPVGWLFLLLGALQAVGPAMTGYAAYGAVARPGSLPFAAVVAVVADSAYLLWFVAIALVFHLTPDGRPLSPAWGRLAWATVISGVVAIGSAFVTKANLDPPLAEIETPVPLTGVADELDAVRVAAGIATGLGVLVGALSLLVRFRRAAGRERRQLLWLAPAAVLIPVLVAAAFVTSYLDYQAVLDVVGGLFLILLPVATGLAITRYHLFDVDRILSRALTYALLSAVLAAVYVVVVVAAGAAVGESQLSAVVATLAAVSVAGAARRRLQDAVDRRFNRRRFEAVRMVREHVHDPAPDVTIDDVLRRALGDPDLRVAYWVEGRGEWVTGDGRPTVAGDDDVRLSGPDQPIASIGGAPGTPRELLHAVVAAARPELDNAGLRAAVALQLVEVRESRARIVSAADASRREIERNLHDGAQQRLVALEVKLGLARRLASGGTAVLLDELRTDVHETLTELRDLAHGIYPPLLREHGLGEALRSAAGRAARPTTVDVATERRFEPGAEAAVYFCCLEAMQNAGKHAGVGASVTVRVAEAADGGLEFEVCDDGAGFDPAATGESHGFVNMRDRLGALGGRLTVESGPGRGTVVHGTLPV</sequence>
<feature type="domain" description="Histidine kinase/HSP90-like ATPase" evidence="10">
    <location>
        <begin position="583"/>
        <end position="675"/>
    </location>
</feature>
<accession>A0A4R5AHK0</accession>
<keyword evidence="9" id="KW-0472">Membrane</keyword>
<dbReference type="OrthoDB" id="3217947at2"/>
<dbReference type="Gene3D" id="3.30.565.10">
    <property type="entry name" value="Histidine kinase-like ATPase, C-terminal domain"/>
    <property type="match status" value="1"/>
</dbReference>
<feature type="transmembrane region" description="Helical" evidence="9">
    <location>
        <begin position="85"/>
        <end position="107"/>
    </location>
</feature>
<dbReference type="GO" id="GO:0046983">
    <property type="term" value="F:protein dimerization activity"/>
    <property type="evidence" value="ECO:0007669"/>
    <property type="project" value="InterPro"/>
</dbReference>
<evidence type="ECO:0000256" key="3">
    <source>
        <dbReference type="ARBA" id="ARBA00022553"/>
    </source>
</evidence>
<dbReference type="PROSITE" id="PS51257">
    <property type="entry name" value="PROKAR_LIPOPROTEIN"/>
    <property type="match status" value="1"/>
</dbReference>
<evidence type="ECO:0000313" key="11">
    <source>
        <dbReference type="EMBL" id="TDD71951.1"/>
    </source>
</evidence>
<evidence type="ECO:0000256" key="7">
    <source>
        <dbReference type="ARBA" id="ARBA00022840"/>
    </source>
</evidence>
<dbReference type="RefSeq" id="WP_132101791.1">
    <property type="nucleotide sequence ID" value="NZ_SMLB01000004.1"/>
</dbReference>
<dbReference type="Pfam" id="PF07730">
    <property type="entry name" value="HisKA_3"/>
    <property type="match status" value="1"/>
</dbReference>
<name>A0A4R5AHK0_9ACTN</name>
<keyword evidence="6" id="KW-0418">Kinase</keyword>
<dbReference type="PANTHER" id="PTHR24421">
    <property type="entry name" value="NITRATE/NITRITE SENSOR PROTEIN NARX-RELATED"/>
    <property type="match status" value="1"/>
</dbReference>
<feature type="transmembrane region" description="Helical" evidence="9">
    <location>
        <begin position="59"/>
        <end position="78"/>
    </location>
</feature>
<evidence type="ECO:0000256" key="4">
    <source>
        <dbReference type="ARBA" id="ARBA00022679"/>
    </source>
</evidence>
<feature type="transmembrane region" description="Helical" evidence="9">
    <location>
        <begin position="268"/>
        <end position="288"/>
    </location>
</feature>
<keyword evidence="5" id="KW-0547">Nucleotide-binding</keyword>
<dbReference type="Gene3D" id="1.20.5.1930">
    <property type="match status" value="1"/>
</dbReference>
<feature type="transmembrane region" description="Helical" evidence="9">
    <location>
        <begin position="236"/>
        <end position="256"/>
    </location>
</feature>
<keyword evidence="3" id="KW-0597">Phosphoprotein</keyword>
<dbReference type="Pfam" id="PF02518">
    <property type="entry name" value="HATPase_c"/>
    <property type="match status" value="1"/>
</dbReference>
<dbReference type="EMBL" id="SMLB01000004">
    <property type="protein sequence ID" value="TDD71951.1"/>
    <property type="molecule type" value="Genomic_DNA"/>
</dbReference>
<feature type="transmembrane region" description="Helical" evidence="9">
    <location>
        <begin position="300"/>
        <end position="324"/>
    </location>
</feature>
<dbReference type="SUPFAM" id="SSF55874">
    <property type="entry name" value="ATPase domain of HSP90 chaperone/DNA topoisomerase II/histidine kinase"/>
    <property type="match status" value="1"/>
</dbReference>
<dbReference type="AlphaFoldDB" id="A0A4R5AHK0"/>
<dbReference type="GO" id="GO:0016020">
    <property type="term" value="C:membrane"/>
    <property type="evidence" value="ECO:0007669"/>
    <property type="project" value="InterPro"/>
</dbReference>
<evidence type="ECO:0000256" key="8">
    <source>
        <dbReference type="ARBA" id="ARBA00023012"/>
    </source>
</evidence>
<dbReference type="SMART" id="SM00387">
    <property type="entry name" value="HATPase_c"/>
    <property type="match status" value="1"/>
</dbReference>
<comment type="caution">
    <text evidence="11">The sequence shown here is derived from an EMBL/GenBank/DDBJ whole genome shotgun (WGS) entry which is preliminary data.</text>
</comment>
<evidence type="ECO:0000256" key="2">
    <source>
        <dbReference type="ARBA" id="ARBA00012438"/>
    </source>
</evidence>
<feature type="transmembrane region" description="Helical" evidence="9">
    <location>
        <begin position="202"/>
        <end position="224"/>
    </location>
</feature>
<evidence type="ECO:0000256" key="9">
    <source>
        <dbReference type="SAM" id="Phobius"/>
    </source>
</evidence>
<feature type="transmembrane region" description="Helical" evidence="9">
    <location>
        <begin position="154"/>
        <end position="175"/>
    </location>
</feature>
<dbReference type="GO" id="GO:0000155">
    <property type="term" value="F:phosphorelay sensor kinase activity"/>
    <property type="evidence" value="ECO:0007669"/>
    <property type="project" value="InterPro"/>
</dbReference>
<reference evidence="11 12" key="1">
    <citation type="submission" date="2019-02" db="EMBL/GenBank/DDBJ databases">
        <title>Draft genome sequences of novel Actinobacteria.</title>
        <authorList>
            <person name="Sahin N."/>
            <person name="Ay H."/>
            <person name="Saygin H."/>
        </authorList>
    </citation>
    <scope>NUCLEOTIDE SEQUENCE [LARGE SCALE GENOMIC DNA]</scope>
    <source>
        <strain evidence="11 12">8K307</strain>
    </source>
</reference>
<keyword evidence="4" id="KW-0808">Transferase</keyword>
<evidence type="ECO:0000256" key="1">
    <source>
        <dbReference type="ARBA" id="ARBA00000085"/>
    </source>
</evidence>
<evidence type="ECO:0000256" key="6">
    <source>
        <dbReference type="ARBA" id="ARBA00022777"/>
    </source>
</evidence>
<organism evidence="11 12">
    <name type="scientific">Jiangella aurantiaca</name>
    <dbReference type="NCBI Taxonomy" id="2530373"/>
    <lineage>
        <taxon>Bacteria</taxon>
        <taxon>Bacillati</taxon>
        <taxon>Actinomycetota</taxon>
        <taxon>Actinomycetes</taxon>
        <taxon>Jiangellales</taxon>
        <taxon>Jiangellaceae</taxon>
        <taxon>Jiangella</taxon>
    </lineage>
</organism>
<feature type="transmembrane region" description="Helical" evidence="9">
    <location>
        <begin position="21"/>
        <end position="39"/>
    </location>
</feature>
<evidence type="ECO:0000259" key="10">
    <source>
        <dbReference type="SMART" id="SM00387"/>
    </source>
</evidence>
<dbReference type="EC" id="2.7.13.3" evidence="2"/>
<keyword evidence="9" id="KW-0812">Transmembrane</keyword>
<dbReference type="PANTHER" id="PTHR24421:SF10">
    <property type="entry name" value="NITRATE_NITRITE SENSOR PROTEIN NARQ"/>
    <property type="match status" value="1"/>
</dbReference>
<dbReference type="InterPro" id="IPR011712">
    <property type="entry name" value="Sig_transdc_His_kin_sub3_dim/P"/>
</dbReference>
<dbReference type="InterPro" id="IPR050482">
    <property type="entry name" value="Sensor_HK_TwoCompSys"/>
</dbReference>
<evidence type="ECO:0000313" key="12">
    <source>
        <dbReference type="Proteomes" id="UP000295217"/>
    </source>
</evidence>
<evidence type="ECO:0000256" key="5">
    <source>
        <dbReference type="ARBA" id="ARBA00022741"/>
    </source>
</evidence>
<keyword evidence="9" id="KW-1133">Transmembrane helix</keyword>
<dbReference type="GO" id="GO:0005524">
    <property type="term" value="F:ATP binding"/>
    <property type="evidence" value="ECO:0007669"/>
    <property type="project" value="UniProtKB-KW"/>
</dbReference>
<comment type="catalytic activity">
    <reaction evidence="1">
        <text>ATP + protein L-histidine = ADP + protein N-phospho-L-histidine.</text>
        <dbReference type="EC" id="2.7.13.3"/>
    </reaction>
</comment>
<feature type="transmembrane region" description="Helical" evidence="9">
    <location>
        <begin position="119"/>
        <end position="142"/>
    </location>
</feature>
<keyword evidence="7" id="KW-0067">ATP-binding</keyword>
<dbReference type="InterPro" id="IPR036890">
    <property type="entry name" value="HATPase_C_sf"/>
</dbReference>
<dbReference type="Proteomes" id="UP000295217">
    <property type="component" value="Unassembled WGS sequence"/>
</dbReference>
<keyword evidence="12" id="KW-1185">Reference proteome</keyword>
<proteinExistence type="predicted"/>
<keyword evidence="8" id="KW-0902">Two-component regulatory system</keyword>
<protein>
    <recommendedName>
        <fullName evidence="2">histidine kinase</fullName>
        <ecNumber evidence="2">2.7.13.3</ecNumber>
    </recommendedName>
</protein>
<dbReference type="InterPro" id="IPR003594">
    <property type="entry name" value="HATPase_dom"/>
</dbReference>
<dbReference type="CDD" id="cd16917">
    <property type="entry name" value="HATPase_UhpB-NarQ-NarX-like"/>
    <property type="match status" value="1"/>
</dbReference>
<gene>
    <name evidence="11" type="ORF">E1262_04280</name>
</gene>